<dbReference type="GO" id="GO:0004601">
    <property type="term" value="F:peroxidase activity"/>
    <property type="evidence" value="ECO:0007669"/>
    <property type="project" value="UniProtKB-KW"/>
</dbReference>
<reference evidence="8 9" key="1">
    <citation type="submission" date="2017-08" db="EMBL/GenBank/DDBJ databases">
        <authorList>
            <person name="de Groot N.N."/>
        </authorList>
    </citation>
    <scope>NUCLEOTIDE SEQUENCE [LARGE SCALE GENOMIC DNA]</scope>
    <source>
        <strain evidence="8 9">USBA 352</strain>
    </source>
</reference>
<dbReference type="RefSeq" id="WP_067216776.1">
    <property type="nucleotide sequence ID" value="NZ_JAJGNR010000001.1"/>
</dbReference>
<evidence type="ECO:0000256" key="6">
    <source>
        <dbReference type="SAM" id="SignalP"/>
    </source>
</evidence>
<accession>A0A285TR17</accession>
<dbReference type="CDD" id="cd00340">
    <property type="entry name" value="GSH_Peroxidase"/>
    <property type="match status" value="1"/>
</dbReference>
<keyword evidence="6" id="KW-0732">Signal</keyword>
<dbReference type="PANTHER" id="PTHR11592">
    <property type="entry name" value="GLUTATHIONE PEROXIDASE"/>
    <property type="match status" value="1"/>
</dbReference>
<dbReference type="Proteomes" id="UP000219331">
    <property type="component" value="Unassembled WGS sequence"/>
</dbReference>
<dbReference type="InterPro" id="IPR000889">
    <property type="entry name" value="Glutathione_peroxidase"/>
</dbReference>
<protein>
    <recommendedName>
        <fullName evidence="5">Glutathione peroxidase</fullName>
    </recommendedName>
</protein>
<evidence type="ECO:0000256" key="3">
    <source>
        <dbReference type="ARBA" id="ARBA00023002"/>
    </source>
</evidence>
<feature type="signal peptide" evidence="6">
    <location>
        <begin position="1"/>
        <end position="25"/>
    </location>
</feature>
<keyword evidence="2 5" id="KW-0575">Peroxidase</keyword>
<dbReference type="OrthoDB" id="9785502at2"/>
<comment type="similarity">
    <text evidence="1 5">Belongs to the glutathione peroxidase family.</text>
</comment>
<feature type="domain" description="Thioredoxin" evidence="7">
    <location>
        <begin position="24"/>
        <end position="185"/>
    </location>
</feature>
<dbReference type="EMBL" id="OBML01000015">
    <property type="protein sequence ID" value="SOC25986.1"/>
    <property type="molecule type" value="Genomic_DNA"/>
</dbReference>
<feature type="chain" id="PRO_5011516902" description="Glutathione peroxidase" evidence="6">
    <location>
        <begin position="26"/>
        <end position="194"/>
    </location>
</feature>
<dbReference type="Gene3D" id="3.40.30.10">
    <property type="entry name" value="Glutaredoxin"/>
    <property type="match status" value="1"/>
</dbReference>
<dbReference type="AlphaFoldDB" id="A0A285TR17"/>
<gene>
    <name evidence="8" type="ORF">SAMN05421512_11565</name>
</gene>
<evidence type="ECO:0000313" key="8">
    <source>
        <dbReference type="EMBL" id="SOC25986.1"/>
    </source>
</evidence>
<evidence type="ECO:0000256" key="1">
    <source>
        <dbReference type="ARBA" id="ARBA00006926"/>
    </source>
</evidence>
<evidence type="ECO:0000256" key="5">
    <source>
        <dbReference type="RuleBase" id="RU000499"/>
    </source>
</evidence>
<dbReference type="PIRSF" id="PIRSF000303">
    <property type="entry name" value="Glutathion_perox"/>
    <property type="match status" value="1"/>
</dbReference>
<dbReference type="SUPFAM" id="SSF52833">
    <property type="entry name" value="Thioredoxin-like"/>
    <property type="match status" value="1"/>
</dbReference>
<dbReference type="Pfam" id="PF00255">
    <property type="entry name" value="GSHPx"/>
    <property type="match status" value="1"/>
</dbReference>
<dbReference type="GO" id="GO:0034599">
    <property type="term" value="P:cellular response to oxidative stress"/>
    <property type="evidence" value="ECO:0007669"/>
    <property type="project" value="TreeGrafter"/>
</dbReference>
<name>A0A285TR17_9HYPH</name>
<dbReference type="InterPro" id="IPR036249">
    <property type="entry name" value="Thioredoxin-like_sf"/>
</dbReference>
<evidence type="ECO:0000259" key="7">
    <source>
        <dbReference type="PROSITE" id="PS51352"/>
    </source>
</evidence>
<dbReference type="InterPro" id="IPR013766">
    <property type="entry name" value="Thioredoxin_domain"/>
</dbReference>
<dbReference type="PROSITE" id="PS51355">
    <property type="entry name" value="GLUTATHIONE_PEROXID_3"/>
    <property type="match status" value="1"/>
</dbReference>
<dbReference type="PROSITE" id="PS51352">
    <property type="entry name" value="THIOREDOXIN_2"/>
    <property type="match status" value="1"/>
</dbReference>
<evidence type="ECO:0000256" key="4">
    <source>
        <dbReference type="PIRSR" id="PIRSR000303-1"/>
    </source>
</evidence>
<dbReference type="STRING" id="538381.GCA_001696535_01050"/>
<evidence type="ECO:0000256" key="2">
    <source>
        <dbReference type="ARBA" id="ARBA00022559"/>
    </source>
</evidence>
<proteinExistence type="inferred from homology"/>
<feature type="active site" evidence="4">
    <location>
        <position position="62"/>
    </location>
</feature>
<sequence length="194" mass="20975">MNRLLASLTCAFFALSSSVALPAMAGEGSAHDFALTAIDGSAMPLSAYRGKTVLVVNTASRCSFTQQYAPLQALYETYRDRGLVVIGVPSNDFGGQEPGTEGDIEDFTRSAYRVDFPLTNKTSVRGEAATPFYKWVTREAGPLGAPRWNFQKYLIGPDGRLVEWYTPMTEPDSPRLRAAIERSLATHASPAGGS</sequence>
<organism evidence="8 9">
    <name type="scientific">Stappia indica</name>
    <dbReference type="NCBI Taxonomy" id="538381"/>
    <lineage>
        <taxon>Bacteria</taxon>
        <taxon>Pseudomonadati</taxon>
        <taxon>Pseudomonadota</taxon>
        <taxon>Alphaproteobacteria</taxon>
        <taxon>Hyphomicrobiales</taxon>
        <taxon>Stappiaceae</taxon>
        <taxon>Stappia</taxon>
    </lineage>
</organism>
<dbReference type="PRINTS" id="PR01011">
    <property type="entry name" value="GLUTPROXDASE"/>
</dbReference>
<keyword evidence="3 5" id="KW-0560">Oxidoreductase</keyword>
<keyword evidence="9" id="KW-1185">Reference proteome</keyword>
<evidence type="ECO:0000313" key="9">
    <source>
        <dbReference type="Proteomes" id="UP000219331"/>
    </source>
</evidence>
<dbReference type="PANTHER" id="PTHR11592:SF78">
    <property type="entry name" value="GLUTATHIONE PEROXIDASE"/>
    <property type="match status" value="1"/>
</dbReference>